<dbReference type="GeneID" id="10510488"/>
<evidence type="ECO:0000256" key="2">
    <source>
        <dbReference type="SAM" id="Phobius"/>
    </source>
</evidence>
<dbReference type="OrthoDB" id="48306at2759"/>
<sequence>MSTTDNNSVYIDLSSLKNHHQQIENETKEIDLNSFVTEQDNQKESDYNSIKNILENNDSSTILPTLTPLPSDNIDFELPSSAVILHSPITQSTIILVGSVHIYKGSSDDVSNVIKNWKPDTVFIELCQSRAGLMLTPSHSRIRASSKKILDNRSKQHYSRTFLTDSGWEDEDQFSSGSKIKMETELADIDIEDMTQEDNELFSTSGTEEDDEDDDEDDDYYGFEFDYDNSKFNSIRNSSSNNNTITQQNNMNLMNNIMNSLNNANNNDSYIINSPKKTSYCLYNEDYKYNSFNLYNNLNSLNNNSFNNKNKNMNMNSNSSNNSNGSNKDNSISIPINEIYSSSISTNSEQGHQILEQEQLQQLQQEQGSVKSFNVDYYNSNYSEADDERSNSPSPYSNTTTPHTTNAPPTPTEDEYISDEPATLKDMINIVKTHGLSGLLHILMAELIRSAGKKSNVNPGSEFITAFVEAKKVGSLVVLGDRLIEITLQRVWNSLSTWEKLKFVFYLFMASFSEVTNEDIDKINNNSDELIDELLNEFRDRFPSVVQTIVTERDQYMAARLRMCPGKKIVAVVGKGHIKGMVKEWTNYNINLNELESVQPSNKKSSDSSWSVVTKWASLILIPIVGITSFLFFNKKYHII</sequence>
<feature type="compositionally biased region" description="Low complexity" evidence="1">
    <location>
        <begin position="391"/>
        <end position="407"/>
    </location>
</feature>
<dbReference type="FunCoup" id="F1A025">
    <property type="interactions" value="1"/>
</dbReference>
<dbReference type="InParanoid" id="F1A025"/>
<dbReference type="KEGG" id="dpp:DICPUDRAFT_99532"/>
<dbReference type="CDD" id="cd14726">
    <property type="entry name" value="TraB_PrgY-like"/>
    <property type="match status" value="1"/>
</dbReference>
<feature type="transmembrane region" description="Helical" evidence="2">
    <location>
        <begin position="616"/>
        <end position="633"/>
    </location>
</feature>
<accession>F1A025</accession>
<dbReference type="PANTHER" id="PTHR21530">
    <property type="entry name" value="PHEROMONE SHUTDOWN PROTEIN"/>
    <property type="match status" value="1"/>
</dbReference>
<gene>
    <name evidence="3" type="ORF">DICPUDRAFT_99532</name>
</gene>
<evidence type="ECO:0008006" key="5">
    <source>
        <dbReference type="Google" id="ProtNLM"/>
    </source>
</evidence>
<reference evidence="4" key="1">
    <citation type="journal article" date="2011" name="Genome Biol.">
        <title>Comparative genomics of the social amoebae Dictyostelium discoideum and Dictyostelium purpureum.</title>
        <authorList>
            <consortium name="US DOE Joint Genome Institute (JGI-PGF)"/>
            <person name="Sucgang R."/>
            <person name="Kuo A."/>
            <person name="Tian X."/>
            <person name="Salerno W."/>
            <person name="Parikh A."/>
            <person name="Feasley C.L."/>
            <person name="Dalin E."/>
            <person name="Tu H."/>
            <person name="Huang E."/>
            <person name="Barry K."/>
            <person name="Lindquist E."/>
            <person name="Shapiro H."/>
            <person name="Bruce D."/>
            <person name="Schmutz J."/>
            <person name="Salamov A."/>
            <person name="Fey P."/>
            <person name="Gaudet P."/>
            <person name="Anjard C."/>
            <person name="Babu M.M."/>
            <person name="Basu S."/>
            <person name="Bushmanova Y."/>
            <person name="van der Wel H."/>
            <person name="Katoh-Kurasawa M."/>
            <person name="Dinh C."/>
            <person name="Coutinho P.M."/>
            <person name="Saito T."/>
            <person name="Elias M."/>
            <person name="Schaap P."/>
            <person name="Kay R.R."/>
            <person name="Henrissat B."/>
            <person name="Eichinger L."/>
            <person name="Rivero F."/>
            <person name="Putnam N.H."/>
            <person name="West C.M."/>
            <person name="Loomis W.F."/>
            <person name="Chisholm R.L."/>
            <person name="Shaulsky G."/>
            <person name="Strassmann J.E."/>
            <person name="Queller D.C."/>
            <person name="Kuspa A."/>
            <person name="Grigoriev I.V."/>
        </authorList>
    </citation>
    <scope>NUCLEOTIDE SEQUENCE [LARGE SCALE GENOMIC DNA]</scope>
    <source>
        <strain evidence="4">QSDP1</strain>
    </source>
</reference>
<dbReference type="Pfam" id="PF01963">
    <property type="entry name" value="TraB_PrgY_gumN"/>
    <property type="match status" value="1"/>
</dbReference>
<keyword evidence="2" id="KW-1133">Transmembrane helix</keyword>
<dbReference type="InterPro" id="IPR002816">
    <property type="entry name" value="TraB/PrgY/GumN_fam"/>
</dbReference>
<dbReference type="VEuPathDB" id="AmoebaDB:DICPUDRAFT_99532"/>
<proteinExistence type="predicted"/>
<dbReference type="EMBL" id="GL871327">
    <property type="protein sequence ID" value="EGC30462.1"/>
    <property type="molecule type" value="Genomic_DNA"/>
</dbReference>
<evidence type="ECO:0000313" key="3">
    <source>
        <dbReference type="EMBL" id="EGC30462.1"/>
    </source>
</evidence>
<keyword evidence="2" id="KW-0812">Transmembrane</keyword>
<dbReference type="eggNOG" id="KOG2860">
    <property type="taxonomic scope" value="Eukaryota"/>
</dbReference>
<dbReference type="Proteomes" id="UP000001064">
    <property type="component" value="Unassembled WGS sequence"/>
</dbReference>
<keyword evidence="4" id="KW-1185">Reference proteome</keyword>
<dbReference type="RefSeq" id="XP_003293017.1">
    <property type="nucleotide sequence ID" value="XM_003292969.1"/>
</dbReference>
<feature type="region of interest" description="Disordered" evidence="1">
    <location>
        <begin position="305"/>
        <end position="330"/>
    </location>
</feature>
<protein>
    <recommendedName>
        <fullName evidence="5">TraB family protein</fullName>
    </recommendedName>
</protein>
<name>F1A025_DICPU</name>
<keyword evidence="2" id="KW-0472">Membrane</keyword>
<dbReference type="OMA" id="TERDQYM"/>
<dbReference type="PANTHER" id="PTHR21530:SF16">
    <property type="entry name" value="TRAB FAMILY PROTEIN"/>
    <property type="match status" value="1"/>
</dbReference>
<feature type="region of interest" description="Disordered" evidence="1">
    <location>
        <begin position="382"/>
        <end position="415"/>
    </location>
</feature>
<dbReference type="InterPro" id="IPR046345">
    <property type="entry name" value="TraB_PrgY-like"/>
</dbReference>
<dbReference type="AlphaFoldDB" id="F1A025"/>
<evidence type="ECO:0000313" key="4">
    <source>
        <dbReference type="Proteomes" id="UP000001064"/>
    </source>
</evidence>
<evidence type="ECO:0000256" key="1">
    <source>
        <dbReference type="SAM" id="MobiDB-lite"/>
    </source>
</evidence>
<organism evidence="3 4">
    <name type="scientific">Dictyostelium purpureum</name>
    <name type="common">Slime mold</name>
    <dbReference type="NCBI Taxonomy" id="5786"/>
    <lineage>
        <taxon>Eukaryota</taxon>
        <taxon>Amoebozoa</taxon>
        <taxon>Evosea</taxon>
        <taxon>Eumycetozoa</taxon>
        <taxon>Dictyostelia</taxon>
        <taxon>Dictyosteliales</taxon>
        <taxon>Dictyosteliaceae</taxon>
        <taxon>Dictyostelium</taxon>
    </lineage>
</organism>